<dbReference type="Proteomes" id="UP000094784">
    <property type="component" value="Unassembled WGS sequence"/>
</dbReference>
<proteinExistence type="predicted"/>
<name>A0A1E4R6J3_9BACI</name>
<keyword evidence="1 2" id="KW-0812">Transmembrane</keyword>
<protein>
    <submittedName>
        <fullName evidence="2">Transmembrane Fragile-X-F protein</fullName>
    </submittedName>
</protein>
<accession>A0A1E4R6J3</accession>
<organism evidence="2 3">
    <name type="scientific">Lysinibacillus fusiformis</name>
    <dbReference type="NCBI Taxonomy" id="28031"/>
    <lineage>
        <taxon>Bacteria</taxon>
        <taxon>Bacillati</taxon>
        <taxon>Bacillota</taxon>
        <taxon>Bacilli</taxon>
        <taxon>Bacillales</taxon>
        <taxon>Bacillaceae</taxon>
        <taxon>Lysinibacillus</taxon>
    </lineage>
</organism>
<dbReference type="EMBL" id="MECQ01000001">
    <property type="protein sequence ID" value="ODV55988.1"/>
    <property type="molecule type" value="Genomic_DNA"/>
</dbReference>
<evidence type="ECO:0000256" key="1">
    <source>
        <dbReference type="SAM" id="Phobius"/>
    </source>
</evidence>
<reference evidence="2 3" key="1">
    <citation type="submission" date="2016-09" db="EMBL/GenBank/DDBJ databases">
        <title>Draft genome sequence of the soil isolate, Lysinibacillus fusiformis M5, a potential hypoxanthine producer.</title>
        <authorList>
            <person name="Gallegos-Monterrosa R."/>
            <person name="Maroti G."/>
            <person name="Balint B."/>
            <person name="Kovacs A.T."/>
        </authorList>
    </citation>
    <scope>NUCLEOTIDE SEQUENCE [LARGE SCALE GENOMIC DNA]</scope>
    <source>
        <strain evidence="2 3">M5</strain>
    </source>
</reference>
<keyword evidence="1" id="KW-1133">Transmembrane helix</keyword>
<dbReference type="RefSeq" id="WP_069481013.1">
    <property type="nucleotide sequence ID" value="NZ_KV766182.1"/>
</dbReference>
<evidence type="ECO:0000313" key="2">
    <source>
        <dbReference type="EMBL" id="ODV55988.1"/>
    </source>
</evidence>
<evidence type="ECO:0000313" key="3">
    <source>
        <dbReference type="Proteomes" id="UP000094784"/>
    </source>
</evidence>
<gene>
    <name evidence="2" type="ORF">BG258_08765</name>
</gene>
<feature type="transmembrane region" description="Helical" evidence="1">
    <location>
        <begin position="31"/>
        <end position="56"/>
    </location>
</feature>
<keyword evidence="1" id="KW-0472">Membrane</keyword>
<feature type="transmembrane region" description="Helical" evidence="1">
    <location>
        <begin position="7"/>
        <end position="25"/>
    </location>
</feature>
<comment type="caution">
    <text evidence="2">The sequence shown here is derived from an EMBL/GenBank/DDBJ whole genome shotgun (WGS) entry which is preliminary data.</text>
</comment>
<dbReference type="AlphaFoldDB" id="A0A1E4R6J3"/>
<sequence length="63" mass="7191">MGMAEVLTIVFVLLKLTDIITWSWWLVLLPALLSFSLYVIIIVVKLIMVMVAVFAVKKRDVAR</sequence>